<keyword evidence="2" id="KW-0489">Methyltransferase</keyword>
<dbReference type="GO" id="GO:0032259">
    <property type="term" value="P:methylation"/>
    <property type="evidence" value="ECO:0007669"/>
    <property type="project" value="UniProtKB-KW"/>
</dbReference>
<dbReference type="GO" id="GO:0003676">
    <property type="term" value="F:nucleic acid binding"/>
    <property type="evidence" value="ECO:0007669"/>
    <property type="project" value="InterPro"/>
</dbReference>
<evidence type="ECO:0000256" key="3">
    <source>
        <dbReference type="ARBA" id="ARBA00022679"/>
    </source>
</evidence>
<dbReference type="PRINTS" id="PR00507">
    <property type="entry name" value="N12N6MTFRASE"/>
</dbReference>
<dbReference type="InterPro" id="IPR014329">
    <property type="entry name" value="M6_adenine_DNA_mtrans_Alw26I"/>
</dbReference>
<evidence type="ECO:0000256" key="1">
    <source>
        <dbReference type="ARBA" id="ARBA00011900"/>
    </source>
</evidence>
<evidence type="ECO:0000259" key="6">
    <source>
        <dbReference type="Pfam" id="PF07669"/>
    </source>
</evidence>
<dbReference type="Pfam" id="PF07669">
    <property type="entry name" value="Eco57I"/>
    <property type="match status" value="1"/>
</dbReference>
<dbReference type="InterPro" id="IPR002052">
    <property type="entry name" value="DNA_methylase_N6_adenine_CS"/>
</dbReference>
<dbReference type="PANTHER" id="PTHR33841:SF1">
    <property type="entry name" value="DNA METHYLTRANSFERASE A"/>
    <property type="match status" value="1"/>
</dbReference>
<feature type="domain" description="Type II methyltransferase M.TaqI-like" evidence="6">
    <location>
        <begin position="110"/>
        <end position="270"/>
    </location>
</feature>
<comment type="catalytic activity">
    <reaction evidence="5">
        <text>a 2'-deoxyadenosine in DNA + S-adenosyl-L-methionine = an N(6)-methyl-2'-deoxyadenosine in DNA + S-adenosyl-L-homocysteine + H(+)</text>
        <dbReference type="Rhea" id="RHEA:15197"/>
        <dbReference type="Rhea" id="RHEA-COMP:12418"/>
        <dbReference type="Rhea" id="RHEA-COMP:12419"/>
        <dbReference type="ChEBI" id="CHEBI:15378"/>
        <dbReference type="ChEBI" id="CHEBI:57856"/>
        <dbReference type="ChEBI" id="CHEBI:59789"/>
        <dbReference type="ChEBI" id="CHEBI:90615"/>
        <dbReference type="ChEBI" id="CHEBI:90616"/>
        <dbReference type="EC" id="2.1.1.72"/>
    </reaction>
</comment>
<dbReference type="InterPro" id="IPR011639">
    <property type="entry name" value="MethylTrfase_TaqI-like_dom"/>
</dbReference>
<evidence type="ECO:0000256" key="2">
    <source>
        <dbReference type="ARBA" id="ARBA00022603"/>
    </source>
</evidence>
<dbReference type="EMBL" id="AY453694">
    <property type="protein sequence ID" value="AAR96016.1"/>
    <property type="molecule type" value="Genomic_DNA"/>
</dbReference>
<dbReference type="Gene3D" id="3.40.50.150">
    <property type="entry name" value="Vaccinia Virus protein VP39"/>
    <property type="match status" value="1"/>
</dbReference>
<dbReference type="SUPFAM" id="SSF53335">
    <property type="entry name" value="S-adenosyl-L-methionine-dependent methyltransferases"/>
    <property type="match status" value="1"/>
</dbReference>
<dbReference type="CDD" id="cd02440">
    <property type="entry name" value="AdoMet_MTases"/>
    <property type="match status" value="1"/>
</dbReference>
<gene>
    <name evidence="7" type="primary">bsaIM1</name>
</gene>
<keyword evidence="4" id="KW-0949">S-adenosyl-L-methionine</keyword>
<keyword evidence="3" id="KW-0808">Transferase</keyword>
<dbReference type="GO" id="GO:0009007">
    <property type="term" value="F:site-specific DNA-methyltransferase (adenine-specific) activity"/>
    <property type="evidence" value="ECO:0007669"/>
    <property type="project" value="UniProtKB-EC"/>
</dbReference>
<dbReference type="InterPro" id="IPR050953">
    <property type="entry name" value="N4_N6_ade-DNA_methylase"/>
</dbReference>
<dbReference type="NCBIfam" id="TIGR02987">
    <property type="entry name" value="met_A_Alw26"/>
    <property type="match status" value="1"/>
</dbReference>
<organism evidence="7">
    <name type="scientific">Geobacillus stearothermophilus</name>
    <name type="common">Bacillus stearothermophilus</name>
    <dbReference type="NCBI Taxonomy" id="1422"/>
    <lineage>
        <taxon>Bacteria</taxon>
        <taxon>Bacillati</taxon>
        <taxon>Bacillota</taxon>
        <taxon>Bacilli</taxon>
        <taxon>Bacillales</taxon>
        <taxon>Anoxybacillaceae</taxon>
        <taxon>Geobacillus</taxon>
    </lineage>
</organism>
<reference evidence="7" key="1">
    <citation type="journal article" date="2004" name="J. Mol. Biol.">
        <title>Engineering strand-specific DNA nicking enzymes from the type IIS restriction endonucleases BsaI, BsmBI, and BsmAI.</title>
        <authorList>
            <person name="Zhu Z."/>
            <person name="Samuelson J.C."/>
            <person name="Zhou J."/>
            <person name="Dore A."/>
            <person name="Xu S.Y."/>
        </authorList>
    </citation>
    <scope>NUCLEOTIDE SEQUENCE</scope>
    <source>
        <strain evidence="7">6-55</strain>
    </source>
</reference>
<dbReference type="PROSITE" id="PS00092">
    <property type="entry name" value="N6_MTASE"/>
    <property type="match status" value="1"/>
</dbReference>
<dbReference type="PANTHER" id="PTHR33841">
    <property type="entry name" value="DNA METHYLTRANSFERASE YEEA-RELATED"/>
    <property type="match status" value="1"/>
</dbReference>
<evidence type="ECO:0000313" key="7">
    <source>
        <dbReference type="EMBL" id="AAR96016.1"/>
    </source>
</evidence>
<dbReference type="InterPro" id="IPR029063">
    <property type="entry name" value="SAM-dependent_MTases_sf"/>
</dbReference>
<evidence type="ECO:0000256" key="4">
    <source>
        <dbReference type="ARBA" id="ARBA00022691"/>
    </source>
</evidence>
<proteinExistence type="predicted"/>
<sequence length="569" mass="65741">MSNAKSFSLNEKTEANALIDFIIEKSNQSKDLGYWLQKSKGQFYTHNFIGEKLVTEIVENIKFNDDSEVIKIIDPFCGDGRLICILLDKFNAINKFRNTLLEIEFWDIDPEAVEVAYTNIKEKANALEFNVQLKGRVCDTFLFAQDYFGSYDICITNPPWVIIKPDKKEKERLSKEEEIEYIEILKNFDDFLSRYYPTSLPTKKYGGWGTNLARCGTEVALRLISKVGICGIVSPASLLGDQVSDNLRVWMFNNYEVYSISYFVAEAKLFGKVDQAVITLTLSPKCDDSSGDIIPHLFYYDRELFEKRYYMDEYDWRIIKSLNYVIPIQFGLEIIKMNRLFKSLPTLGDLENEKEGIWLGRELDETGIKEKLANKGQYRFIKGKMVGRYNLIEESNQYIDVRKIDKIPKSVEFYRLVWRDVSRTTQKRRLISTIIPPKYITGNSLNVAYFKDNNLKKLKALLAIMNSFVFEAQVRANLSTNHISLGIIRRAHIPKLEGRVVDELSQLVDNYVNEESELLLEVKVAKAYGLSFEDFSSILSLFDKIGKDEKEKILQVAKKYLKGGIKNDS</sequence>
<dbReference type="AlphaFoldDB" id="Q6SPF6"/>
<protein>
    <recommendedName>
        <fullName evidence="1">site-specific DNA-methyltransferase (adenine-specific)</fullName>
        <ecNumber evidence="1">2.1.1.72</ecNumber>
    </recommendedName>
</protein>
<accession>Q6SPF6</accession>
<dbReference type="REBASE" id="5671">
    <property type="entry name" value="M1.BsaI"/>
</dbReference>
<evidence type="ECO:0000256" key="5">
    <source>
        <dbReference type="ARBA" id="ARBA00047942"/>
    </source>
</evidence>
<dbReference type="EC" id="2.1.1.72" evidence="1"/>
<dbReference type="GO" id="GO:0006304">
    <property type="term" value="P:DNA modification"/>
    <property type="evidence" value="ECO:0007669"/>
    <property type="project" value="InterPro"/>
</dbReference>
<name>Q6SPF6_GEOSE</name>